<comment type="caution">
    <text evidence="1">The sequence shown here is derived from an EMBL/GenBank/DDBJ whole genome shotgun (WGS) entry which is preliminary data.</text>
</comment>
<dbReference type="RefSeq" id="WP_380139444.1">
    <property type="nucleotide sequence ID" value="NZ_JBHLUI010000011.1"/>
</dbReference>
<accession>A0ABV5LXB2</accession>
<evidence type="ECO:0000313" key="1">
    <source>
        <dbReference type="EMBL" id="MFB9378717.1"/>
    </source>
</evidence>
<dbReference type="EMBL" id="JBHMDM010000009">
    <property type="protein sequence ID" value="MFB9378717.1"/>
    <property type="molecule type" value="Genomic_DNA"/>
</dbReference>
<dbReference type="Proteomes" id="UP001589748">
    <property type="component" value="Unassembled WGS sequence"/>
</dbReference>
<name>A0ABV5LXB2_9ACTN</name>
<sequence>MTDTQQALDAWWADLDPQGRRRALTLAPGAPLPPTLALSLRVRGIHVPAATVGWEADGLFALRRMDVQPVVLQEFLTGIRCAELSSAA</sequence>
<reference evidence="1 2" key="1">
    <citation type="submission" date="2024-09" db="EMBL/GenBank/DDBJ databases">
        <authorList>
            <person name="Sun Q."/>
            <person name="Mori K."/>
        </authorList>
    </citation>
    <scope>NUCLEOTIDE SEQUENCE [LARGE SCALE GENOMIC DNA]</scope>
    <source>
        <strain evidence="1 2">TISTR 1856</strain>
    </source>
</reference>
<proteinExistence type="predicted"/>
<keyword evidence="2" id="KW-1185">Reference proteome</keyword>
<organism evidence="1 2">
    <name type="scientific">Kineococcus gynurae</name>
    <dbReference type="NCBI Taxonomy" id="452979"/>
    <lineage>
        <taxon>Bacteria</taxon>
        <taxon>Bacillati</taxon>
        <taxon>Actinomycetota</taxon>
        <taxon>Actinomycetes</taxon>
        <taxon>Kineosporiales</taxon>
        <taxon>Kineosporiaceae</taxon>
        <taxon>Kineococcus</taxon>
    </lineage>
</organism>
<protein>
    <submittedName>
        <fullName evidence="1">Uncharacterized protein</fullName>
    </submittedName>
</protein>
<gene>
    <name evidence="1" type="ORF">ACFFVI_17280</name>
</gene>
<evidence type="ECO:0000313" key="2">
    <source>
        <dbReference type="Proteomes" id="UP001589748"/>
    </source>
</evidence>